<evidence type="ECO:0000313" key="3">
    <source>
        <dbReference type="Proteomes" id="UP000271227"/>
    </source>
</evidence>
<comment type="caution">
    <text evidence="2">The sequence shown here is derived from an EMBL/GenBank/DDBJ whole genome shotgun (WGS) entry which is preliminary data.</text>
</comment>
<dbReference type="OrthoDB" id="9812006at2"/>
<dbReference type="InParanoid" id="A0A3M0CJA2"/>
<dbReference type="NCBIfam" id="TIGR01841">
    <property type="entry name" value="phasin"/>
    <property type="match status" value="1"/>
</dbReference>
<dbReference type="Pfam" id="PF09361">
    <property type="entry name" value="Phasin_2"/>
    <property type="match status" value="1"/>
</dbReference>
<dbReference type="EMBL" id="REFR01000010">
    <property type="protein sequence ID" value="RMB08490.1"/>
    <property type="molecule type" value="Genomic_DNA"/>
</dbReference>
<accession>A0A3M0CJA2</accession>
<evidence type="ECO:0000259" key="1">
    <source>
        <dbReference type="Pfam" id="PF09361"/>
    </source>
</evidence>
<sequence length="147" mass="15960">MTTKTESTATKKAANGAKKGFDAFADMFSAPAVDVNSLFEFQRKNVEATVEANRIVFDGMKNVAQHQIDMAKDNLAELNELASTSFMEKTPENGMSSGMEAAQDIFRKNMTAAREAGDVAVEASQKAIAVLQKRYEEGVKELQASAK</sequence>
<proteinExistence type="predicted"/>
<gene>
    <name evidence="2" type="ORF">BXY39_1123</name>
</gene>
<keyword evidence="3" id="KW-1185">Reference proteome</keyword>
<dbReference type="InterPro" id="IPR018968">
    <property type="entry name" value="Phasin"/>
</dbReference>
<dbReference type="AlphaFoldDB" id="A0A3M0CJA2"/>
<dbReference type="RefSeq" id="WP_121937852.1">
    <property type="nucleotide sequence ID" value="NZ_REFR01000010.1"/>
</dbReference>
<protein>
    <submittedName>
        <fullName evidence="2">Phasin family protein</fullName>
    </submittedName>
</protein>
<feature type="domain" description="Phasin" evidence="1">
    <location>
        <begin position="39"/>
        <end position="134"/>
    </location>
</feature>
<dbReference type="InterPro" id="IPR010127">
    <property type="entry name" value="Phasin_subfam-1"/>
</dbReference>
<dbReference type="Proteomes" id="UP000271227">
    <property type="component" value="Unassembled WGS sequence"/>
</dbReference>
<name>A0A3M0CJA2_9PROT</name>
<evidence type="ECO:0000313" key="2">
    <source>
        <dbReference type="EMBL" id="RMB08490.1"/>
    </source>
</evidence>
<organism evidence="2 3">
    <name type="scientific">Eilatimonas milleporae</name>
    <dbReference type="NCBI Taxonomy" id="911205"/>
    <lineage>
        <taxon>Bacteria</taxon>
        <taxon>Pseudomonadati</taxon>
        <taxon>Pseudomonadota</taxon>
        <taxon>Alphaproteobacteria</taxon>
        <taxon>Kordiimonadales</taxon>
        <taxon>Kordiimonadaceae</taxon>
        <taxon>Eilatimonas</taxon>
    </lineage>
</organism>
<reference evidence="2 3" key="1">
    <citation type="submission" date="2018-10" db="EMBL/GenBank/DDBJ databases">
        <title>Genomic Encyclopedia of Archaeal and Bacterial Type Strains, Phase II (KMG-II): from individual species to whole genera.</title>
        <authorList>
            <person name="Goeker M."/>
        </authorList>
    </citation>
    <scope>NUCLEOTIDE SEQUENCE [LARGE SCALE GENOMIC DNA]</scope>
    <source>
        <strain evidence="2 3">DSM 25217</strain>
    </source>
</reference>